<sequence>MSNDDNPLLRPPFFSIPGVDPNAPISAQTERIDQLNTLLLQDIDANFARFHQIITSKVLPQIKRYAISSEPTRESALFWRSFFENASTVRLSNQGESDSTMTSQQPDASTQYDDQTLALRRGADESSIRTDGSFMFDPPPGTSSTPLPAGRGAGGRPNDSWEDSIESPFDRLDRKLMDELKIGKEGYEEQSSSEMPTPSLPSGYSLPGLDSRDSSRISSIHDYSVGTVDPSRESESPSSFGQSHPRLAQSYHPSPTPKANRLADRPPASSNPFGADFKGIVDMRDTPLNAKANRKDHFKPKASIVPGLDDDSDSDESNGGFGMSPPVTMKFDLPPRAQAIVNAARTPGKGKGKGKEVEVAAAGVADKEKEAKFILDDLLEEMSNEMSPRMETPEALRRYSVLPGDTAPGRLLFSSSSQPPAIAEDEDQTFHAPSLSHSLHPSHAKRDDHAEETYHPTSRPAASRQSLANSSFNSNTTEVPNAQIVYSHEEDSFEDEGDTFDSSGEISSLRVPSTGSSAHPGFASLPPSSHPSHPTMADNSYLSSEGDLTQITQASNTSLFGGGTHGGHLGVGAGGRFALMTKEDMDTYHGGRLEDAAGEDVWFSPTRDLARGRNADP</sequence>
<dbReference type="EMBL" id="AMKT01000050">
    <property type="protein sequence ID" value="OXG19254.1"/>
    <property type="molecule type" value="Genomic_DNA"/>
</dbReference>
<feature type="compositionally biased region" description="Polar residues" evidence="16">
    <location>
        <begin position="500"/>
        <end position="517"/>
    </location>
</feature>
<evidence type="ECO:0000256" key="7">
    <source>
        <dbReference type="ARBA" id="ARBA00022490"/>
    </source>
</evidence>
<comment type="caution">
    <text evidence="17">The sequence shown here is derived from an EMBL/GenBank/DDBJ whole genome shotgun (WGS) entry which is preliminary data.</text>
</comment>
<dbReference type="PANTHER" id="PTHR28200">
    <property type="entry name" value="DASH COMPLEX SUBUNIT ASK1"/>
    <property type="match status" value="1"/>
</dbReference>
<comment type="similarity">
    <text evidence="4">Belongs to the DASH complex ASK1 family.</text>
</comment>
<evidence type="ECO:0000256" key="3">
    <source>
        <dbReference type="ARBA" id="ARBA00004629"/>
    </source>
</evidence>
<evidence type="ECO:0000313" key="17">
    <source>
        <dbReference type="EMBL" id="OXG19254.1"/>
    </source>
</evidence>
<evidence type="ECO:0000256" key="2">
    <source>
        <dbReference type="ARBA" id="ARBA00004186"/>
    </source>
</evidence>
<dbReference type="GO" id="GO:0005874">
    <property type="term" value="C:microtubule"/>
    <property type="evidence" value="ECO:0007669"/>
    <property type="project" value="UniProtKB-KW"/>
</dbReference>
<keyword evidence="13" id="KW-0539">Nucleus</keyword>
<keyword evidence="14" id="KW-0131">Cell cycle</keyword>
<feature type="compositionally biased region" description="Low complexity" evidence="16">
    <location>
        <begin position="431"/>
        <end position="441"/>
    </location>
</feature>
<dbReference type="AlphaFoldDB" id="A0A854QBM8"/>
<keyword evidence="10" id="KW-0498">Mitosis</keyword>
<feature type="region of interest" description="Disordered" evidence="16">
    <location>
        <begin position="409"/>
        <end position="542"/>
    </location>
</feature>
<organism evidence="17 18">
    <name type="scientific">Cryptococcus neoformans Tu259-1</name>
    <dbReference type="NCBI Taxonomy" id="1230072"/>
    <lineage>
        <taxon>Eukaryota</taxon>
        <taxon>Fungi</taxon>
        <taxon>Dikarya</taxon>
        <taxon>Basidiomycota</taxon>
        <taxon>Agaricomycotina</taxon>
        <taxon>Tremellomycetes</taxon>
        <taxon>Tremellales</taxon>
        <taxon>Cryptococcaceae</taxon>
        <taxon>Cryptococcus</taxon>
        <taxon>Cryptococcus neoformans species complex</taxon>
    </lineage>
</organism>
<dbReference type="OrthoDB" id="5573898at2759"/>
<accession>A0A854QBM8</accession>
<dbReference type="GO" id="GO:0072686">
    <property type="term" value="C:mitotic spindle"/>
    <property type="evidence" value="ECO:0007669"/>
    <property type="project" value="InterPro"/>
</dbReference>
<name>A0A854QBM8_CRYNE</name>
<keyword evidence="7" id="KW-0963">Cytoplasm</keyword>
<dbReference type="InterPro" id="IPR013964">
    <property type="entry name" value="DASH_Ask1"/>
</dbReference>
<evidence type="ECO:0000256" key="13">
    <source>
        <dbReference type="ARBA" id="ARBA00023242"/>
    </source>
</evidence>
<dbReference type="GO" id="GO:0044732">
    <property type="term" value="C:mitotic spindle pole body"/>
    <property type="evidence" value="ECO:0007669"/>
    <property type="project" value="TreeGrafter"/>
</dbReference>
<dbReference type="Pfam" id="PF08655">
    <property type="entry name" value="DASH_Ask1"/>
    <property type="match status" value="1"/>
</dbReference>
<keyword evidence="9" id="KW-0493">Microtubule</keyword>
<evidence type="ECO:0000256" key="9">
    <source>
        <dbReference type="ARBA" id="ARBA00022701"/>
    </source>
</evidence>
<evidence type="ECO:0000256" key="6">
    <source>
        <dbReference type="ARBA" id="ARBA00022454"/>
    </source>
</evidence>
<protein>
    <recommendedName>
        <fullName evidence="5">DASH complex subunit ASK1</fullName>
    </recommendedName>
</protein>
<dbReference type="Proteomes" id="UP000199727">
    <property type="component" value="Unassembled WGS sequence"/>
</dbReference>
<reference evidence="17 18" key="1">
    <citation type="submission" date="2017-06" db="EMBL/GenBank/DDBJ databases">
        <title>Global population genomics of the pathogenic fungus Cryptococcus neoformans var. grubii.</title>
        <authorList>
            <person name="Cuomo C."/>
            <person name="Litvintseva A."/>
            <person name="Chen Y."/>
            <person name="Young S."/>
            <person name="Zeng Q."/>
            <person name="Chapman S."/>
            <person name="Gujja S."/>
            <person name="Saif S."/>
            <person name="Birren B."/>
        </authorList>
    </citation>
    <scope>NUCLEOTIDE SEQUENCE [LARGE SCALE GENOMIC DNA]</scope>
    <source>
        <strain evidence="17 18">Tu259-1</strain>
    </source>
</reference>
<evidence type="ECO:0000256" key="8">
    <source>
        <dbReference type="ARBA" id="ARBA00022618"/>
    </source>
</evidence>
<dbReference type="GO" id="GO:0051301">
    <property type="term" value="P:cell division"/>
    <property type="evidence" value="ECO:0007669"/>
    <property type="project" value="UniProtKB-KW"/>
</dbReference>
<gene>
    <name evidence="17" type="ORF">C361_04195</name>
</gene>
<dbReference type="GO" id="GO:0008608">
    <property type="term" value="P:attachment of spindle microtubules to kinetochore"/>
    <property type="evidence" value="ECO:0007669"/>
    <property type="project" value="InterPro"/>
</dbReference>
<evidence type="ECO:0000256" key="14">
    <source>
        <dbReference type="ARBA" id="ARBA00023306"/>
    </source>
</evidence>
<evidence type="ECO:0000256" key="16">
    <source>
        <dbReference type="SAM" id="MobiDB-lite"/>
    </source>
</evidence>
<feature type="compositionally biased region" description="Polar residues" evidence="16">
    <location>
        <begin position="189"/>
        <end position="202"/>
    </location>
</feature>
<evidence type="ECO:0000256" key="10">
    <source>
        <dbReference type="ARBA" id="ARBA00022776"/>
    </source>
</evidence>
<dbReference type="GO" id="GO:0042729">
    <property type="term" value="C:DASH complex"/>
    <property type="evidence" value="ECO:0007669"/>
    <property type="project" value="InterPro"/>
</dbReference>
<feature type="region of interest" description="Disordered" evidence="16">
    <location>
        <begin position="186"/>
        <end position="331"/>
    </location>
</feature>
<evidence type="ECO:0000256" key="1">
    <source>
        <dbReference type="ARBA" id="ARBA00004123"/>
    </source>
</evidence>
<evidence type="ECO:0000256" key="15">
    <source>
        <dbReference type="ARBA" id="ARBA00023328"/>
    </source>
</evidence>
<feature type="compositionally biased region" description="Basic and acidic residues" evidence="16">
    <location>
        <begin position="444"/>
        <end position="454"/>
    </location>
</feature>
<feature type="compositionally biased region" description="Low complexity" evidence="16">
    <location>
        <begin position="524"/>
        <end position="534"/>
    </location>
</feature>
<proteinExistence type="inferred from homology"/>
<keyword evidence="12" id="KW-0206">Cytoskeleton</keyword>
<comment type="subcellular location">
    <subcellularLocation>
        <location evidence="3">Chromosome</location>
        <location evidence="3">Centromere</location>
        <location evidence="3">Kinetochore</location>
    </subcellularLocation>
    <subcellularLocation>
        <location evidence="2">Cytoplasm</location>
        <location evidence="2">Cytoskeleton</location>
        <location evidence="2">Spindle</location>
    </subcellularLocation>
    <subcellularLocation>
        <location evidence="1">Nucleus</location>
    </subcellularLocation>
</comment>
<evidence type="ECO:0000256" key="4">
    <source>
        <dbReference type="ARBA" id="ARBA00010731"/>
    </source>
</evidence>
<keyword evidence="11" id="KW-0995">Kinetochore</keyword>
<evidence type="ECO:0000313" key="18">
    <source>
        <dbReference type="Proteomes" id="UP000199727"/>
    </source>
</evidence>
<keyword evidence="15" id="KW-0137">Centromere</keyword>
<evidence type="ECO:0000256" key="5">
    <source>
        <dbReference type="ARBA" id="ARBA00014520"/>
    </source>
</evidence>
<feature type="compositionally biased region" description="Polar residues" evidence="16">
    <location>
        <begin position="463"/>
        <end position="480"/>
    </location>
</feature>
<keyword evidence="6" id="KW-0158">Chromosome</keyword>
<evidence type="ECO:0000256" key="12">
    <source>
        <dbReference type="ARBA" id="ARBA00023212"/>
    </source>
</evidence>
<keyword evidence="8" id="KW-0132">Cell division</keyword>
<feature type="compositionally biased region" description="Polar residues" evidence="16">
    <location>
        <begin position="91"/>
        <end position="114"/>
    </location>
</feature>
<feature type="region of interest" description="Disordered" evidence="16">
    <location>
        <begin position="91"/>
        <end position="172"/>
    </location>
</feature>
<dbReference type="PANTHER" id="PTHR28200:SF1">
    <property type="entry name" value="DASH COMPLEX SUBUNIT ASK1"/>
    <property type="match status" value="1"/>
</dbReference>
<evidence type="ECO:0000256" key="11">
    <source>
        <dbReference type="ARBA" id="ARBA00022838"/>
    </source>
</evidence>